<evidence type="ECO:0000313" key="2">
    <source>
        <dbReference type="EMBL" id="SFL70168.1"/>
    </source>
</evidence>
<organism evidence="2 3">
    <name type="scientific">Shimia aestuarii</name>
    <dbReference type="NCBI Taxonomy" id="254406"/>
    <lineage>
        <taxon>Bacteria</taxon>
        <taxon>Pseudomonadati</taxon>
        <taxon>Pseudomonadota</taxon>
        <taxon>Alphaproteobacteria</taxon>
        <taxon>Rhodobacterales</taxon>
        <taxon>Roseobacteraceae</taxon>
    </lineage>
</organism>
<name>A0A1I4JUC1_9RHOB</name>
<keyword evidence="3" id="KW-1185">Reference proteome</keyword>
<keyword evidence="2" id="KW-0489">Methyltransferase</keyword>
<dbReference type="RefSeq" id="WP_093091751.1">
    <property type="nucleotide sequence ID" value="NZ_FOTQ01000001.1"/>
</dbReference>
<sequence>MTSDAKFWDGIAEKYARSPIKDIAGYEYTLERTRSYLTPNDSVLELGCGTGSTALLLAGSTGQIVASDISDGMLDVGRRNARDQGIDNVHFLCGDAHSPALDGQQFDVIMAMNVLHLVEDLDAVLARAHALLKPGGVLISKTPCLSDSNIFMRGLFRVMIPVMQLFRRAPFVAYLSTPQLERKIEAAGFKLIERVSIPAKGGRPYLVARRD</sequence>
<keyword evidence="2" id="KW-0830">Ubiquinone</keyword>
<evidence type="ECO:0000313" key="3">
    <source>
        <dbReference type="Proteomes" id="UP000199144"/>
    </source>
</evidence>
<gene>
    <name evidence="2" type="ORF">SAMN04488042_1011181</name>
</gene>
<dbReference type="GO" id="GO:0008168">
    <property type="term" value="F:methyltransferase activity"/>
    <property type="evidence" value="ECO:0007669"/>
    <property type="project" value="UniProtKB-KW"/>
</dbReference>
<feature type="domain" description="Methyltransferase" evidence="1">
    <location>
        <begin position="38"/>
        <end position="145"/>
    </location>
</feature>
<dbReference type="PANTHER" id="PTHR43861">
    <property type="entry name" value="TRANS-ACONITATE 2-METHYLTRANSFERASE-RELATED"/>
    <property type="match status" value="1"/>
</dbReference>
<keyword evidence="2" id="KW-0808">Transferase</keyword>
<evidence type="ECO:0000259" key="1">
    <source>
        <dbReference type="Pfam" id="PF13847"/>
    </source>
</evidence>
<accession>A0A1I4JUC1</accession>
<protein>
    <submittedName>
        <fullName evidence="2">Ubiquinone/menaquinone biosynthesis C-methylase UbiE</fullName>
    </submittedName>
</protein>
<dbReference type="EMBL" id="FOTQ01000001">
    <property type="protein sequence ID" value="SFL70168.1"/>
    <property type="molecule type" value="Genomic_DNA"/>
</dbReference>
<dbReference type="InterPro" id="IPR025714">
    <property type="entry name" value="Methyltranfer_dom"/>
</dbReference>
<dbReference type="GO" id="GO:0032259">
    <property type="term" value="P:methylation"/>
    <property type="evidence" value="ECO:0007669"/>
    <property type="project" value="UniProtKB-KW"/>
</dbReference>
<dbReference type="Gene3D" id="3.40.50.150">
    <property type="entry name" value="Vaccinia Virus protein VP39"/>
    <property type="match status" value="1"/>
</dbReference>
<reference evidence="2 3" key="1">
    <citation type="submission" date="2016-10" db="EMBL/GenBank/DDBJ databases">
        <authorList>
            <person name="de Groot N.N."/>
        </authorList>
    </citation>
    <scope>NUCLEOTIDE SEQUENCE [LARGE SCALE GENOMIC DNA]</scope>
    <source>
        <strain evidence="2 3">DSM 15283</strain>
    </source>
</reference>
<dbReference type="SUPFAM" id="SSF53335">
    <property type="entry name" value="S-adenosyl-L-methionine-dependent methyltransferases"/>
    <property type="match status" value="1"/>
</dbReference>
<dbReference type="Pfam" id="PF13847">
    <property type="entry name" value="Methyltransf_31"/>
    <property type="match status" value="1"/>
</dbReference>
<dbReference type="STRING" id="254406.SAMN04488042_1011181"/>
<dbReference type="Proteomes" id="UP000199144">
    <property type="component" value="Unassembled WGS sequence"/>
</dbReference>
<dbReference type="AlphaFoldDB" id="A0A1I4JUC1"/>
<dbReference type="OrthoDB" id="5642573at2"/>
<dbReference type="InterPro" id="IPR029063">
    <property type="entry name" value="SAM-dependent_MTases_sf"/>
</dbReference>
<dbReference type="CDD" id="cd02440">
    <property type="entry name" value="AdoMet_MTases"/>
    <property type="match status" value="1"/>
</dbReference>
<proteinExistence type="predicted"/>